<dbReference type="GO" id="GO:0004252">
    <property type="term" value="F:serine-type endopeptidase activity"/>
    <property type="evidence" value="ECO:0007669"/>
    <property type="project" value="InterPro"/>
</dbReference>
<dbReference type="InterPro" id="IPR022764">
    <property type="entry name" value="Peptidase_S54_rhomboid_dom"/>
</dbReference>
<dbReference type="AlphaFoldDB" id="A0A916ZYW7"/>
<dbReference type="GO" id="GO:0016020">
    <property type="term" value="C:membrane"/>
    <property type="evidence" value="ECO:0007669"/>
    <property type="project" value="UniProtKB-SubCell"/>
</dbReference>
<feature type="transmembrane region" description="Helical" evidence="6">
    <location>
        <begin position="163"/>
        <end position="181"/>
    </location>
</feature>
<reference evidence="9 10" key="1">
    <citation type="journal article" date="2014" name="Int. J. Syst. Evol. Microbiol.">
        <title>Complete genome sequence of Corynebacterium casei LMG S-19264T (=DSM 44701T), isolated from a smear-ripened cheese.</title>
        <authorList>
            <consortium name="US DOE Joint Genome Institute (JGI-PGF)"/>
            <person name="Walter F."/>
            <person name="Albersmeier A."/>
            <person name="Kalinowski J."/>
            <person name="Ruckert C."/>
        </authorList>
    </citation>
    <scope>NUCLEOTIDE SEQUENCE [LARGE SCALE GENOMIC DNA]</scope>
    <source>
        <strain evidence="9 10">CGMCC 1.12925</strain>
    </source>
</reference>
<accession>A0A916ZYW7</accession>
<dbReference type="RefSeq" id="WP_188406799.1">
    <property type="nucleotide sequence ID" value="NZ_BMGL01000012.1"/>
</dbReference>
<sequence>MSDWQQKLRYKYATANVLEKLIALNLLFFVLTYAFQTIAFFFEAQGNFFLDWLIFPSNPFEFIFQPWSIVTYAFLHSGFFHILFNLVVLYFSGRIFLEFYAPQKMVNFYVLGAIFGALIFMLSFNLFPVFKTLGSSRLIGSSAAVMAILIGIATKVPNYGLRLFLFGNVKLWHIAVVFVILDFIRIPFGNPGGHLAHLGGAFIGYYYSKQLDKGNDLGSFVTSIMHYFQSLFDGSARSKRNMKTVHKSKSKKSTSTVSKSEKQKRVDQILEKIGKSGYESLTKAEKDFLFDAGKDL</sequence>
<evidence type="ECO:0000256" key="4">
    <source>
        <dbReference type="ARBA" id="ARBA00023136"/>
    </source>
</evidence>
<evidence type="ECO:0000259" key="7">
    <source>
        <dbReference type="Pfam" id="PF01694"/>
    </source>
</evidence>
<keyword evidence="10" id="KW-1185">Reference proteome</keyword>
<feature type="transmembrane region" description="Helical" evidence="6">
    <location>
        <begin position="105"/>
        <end position="126"/>
    </location>
</feature>
<keyword evidence="4 6" id="KW-0472">Membrane</keyword>
<feature type="transmembrane region" description="Helical" evidence="6">
    <location>
        <begin position="69"/>
        <end position="93"/>
    </location>
</feature>
<evidence type="ECO:0000256" key="6">
    <source>
        <dbReference type="SAM" id="Phobius"/>
    </source>
</evidence>
<dbReference type="InterPro" id="IPR046483">
    <property type="entry name" value="DUF6576"/>
</dbReference>
<keyword evidence="9" id="KW-0645">Protease</keyword>
<organism evidence="9 10">
    <name type="scientific">Psychroflexus salis</name>
    <dbReference type="NCBI Taxonomy" id="1526574"/>
    <lineage>
        <taxon>Bacteria</taxon>
        <taxon>Pseudomonadati</taxon>
        <taxon>Bacteroidota</taxon>
        <taxon>Flavobacteriia</taxon>
        <taxon>Flavobacteriales</taxon>
        <taxon>Flavobacteriaceae</taxon>
        <taxon>Psychroflexus</taxon>
    </lineage>
</organism>
<comment type="subcellular location">
    <subcellularLocation>
        <location evidence="1">Membrane</location>
        <topology evidence="1">Multi-pass membrane protein</topology>
    </subcellularLocation>
</comment>
<feature type="domain" description="Peptidase S54 rhomboid" evidence="7">
    <location>
        <begin position="65"/>
        <end position="208"/>
    </location>
</feature>
<dbReference type="Proteomes" id="UP000599688">
    <property type="component" value="Unassembled WGS sequence"/>
</dbReference>
<evidence type="ECO:0000313" key="10">
    <source>
        <dbReference type="Proteomes" id="UP000599688"/>
    </source>
</evidence>
<dbReference type="GO" id="GO:0006508">
    <property type="term" value="P:proteolysis"/>
    <property type="evidence" value="ECO:0007669"/>
    <property type="project" value="UniProtKB-KW"/>
</dbReference>
<dbReference type="InterPro" id="IPR035952">
    <property type="entry name" value="Rhomboid-like_sf"/>
</dbReference>
<feature type="transmembrane region" description="Helical" evidence="6">
    <location>
        <begin position="21"/>
        <end position="42"/>
    </location>
</feature>
<evidence type="ECO:0000259" key="8">
    <source>
        <dbReference type="Pfam" id="PF20216"/>
    </source>
</evidence>
<dbReference type="PANTHER" id="PTHR43066:SF11">
    <property type="entry name" value="PEPTIDASE S54 RHOMBOID DOMAIN-CONTAINING PROTEIN"/>
    <property type="match status" value="1"/>
</dbReference>
<dbReference type="Pfam" id="PF01694">
    <property type="entry name" value="Rhomboid"/>
    <property type="match status" value="1"/>
</dbReference>
<dbReference type="SUPFAM" id="SSF144091">
    <property type="entry name" value="Rhomboid-like"/>
    <property type="match status" value="1"/>
</dbReference>
<keyword evidence="2 6" id="KW-0812">Transmembrane</keyword>
<evidence type="ECO:0000256" key="1">
    <source>
        <dbReference type="ARBA" id="ARBA00004141"/>
    </source>
</evidence>
<keyword evidence="9" id="KW-0378">Hydrolase</keyword>
<feature type="transmembrane region" description="Helical" evidence="6">
    <location>
        <begin position="138"/>
        <end position="156"/>
    </location>
</feature>
<dbReference type="Gene3D" id="1.20.1540.10">
    <property type="entry name" value="Rhomboid-like"/>
    <property type="match status" value="1"/>
</dbReference>
<protein>
    <submittedName>
        <fullName evidence="9">Rhomboid family intramembrane serine protease</fullName>
    </submittedName>
</protein>
<evidence type="ECO:0000313" key="9">
    <source>
        <dbReference type="EMBL" id="GGE19560.1"/>
    </source>
</evidence>
<feature type="compositionally biased region" description="Basic residues" evidence="5">
    <location>
        <begin position="242"/>
        <end position="252"/>
    </location>
</feature>
<evidence type="ECO:0000256" key="3">
    <source>
        <dbReference type="ARBA" id="ARBA00022989"/>
    </source>
</evidence>
<feature type="domain" description="DUF6576" evidence="8">
    <location>
        <begin position="258"/>
        <end position="289"/>
    </location>
</feature>
<feature type="region of interest" description="Disordered" evidence="5">
    <location>
        <begin position="242"/>
        <end position="265"/>
    </location>
</feature>
<dbReference type="Pfam" id="PF20216">
    <property type="entry name" value="DUF6576"/>
    <property type="match status" value="1"/>
</dbReference>
<dbReference type="PANTHER" id="PTHR43066">
    <property type="entry name" value="RHOMBOID-RELATED PROTEIN"/>
    <property type="match status" value="1"/>
</dbReference>
<comment type="caution">
    <text evidence="9">The sequence shown here is derived from an EMBL/GenBank/DDBJ whole genome shotgun (WGS) entry which is preliminary data.</text>
</comment>
<evidence type="ECO:0000256" key="2">
    <source>
        <dbReference type="ARBA" id="ARBA00022692"/>
    </source>
</evidence>
<evidence type="ECO:0000256" key="5">
    <source>
        <dbReference type="SAM" id="MobiDB-lite"/>
    </source>
</evidence>
<name>A0A916ZYW7_9FLAO</name>
<proteinExistence type="predicted"/>
<keyword evidence="3 6" id="KW-1133">Transmembrane helix</keyword>
<dbReference type="EMBL" id="BMGL01000012">
    <property type="protein sequence ID" value="GGE19560.1"/>
    <property type="molecule type" value="Genomic_DNA"/>
</dbReference>
<gene>
    <name evidence="9" type="ORF">GCM10010831_20850</name>
</gene>